<dbReference type="EMBL" id="QDFR01000001">
    <property type="protein sequence ID" value="PVE56453.1"/>
    <property type="molecule type" value="Genomic_DNA"/>
</dbReference>
<keyword evidence="1" id="KW-1133">Transmembrane helix</keyword>
<keyword evidence="1" id="KW-0472">Membrane</keyword>
<evidence type="ECO:0000313" key="3">
    <source>
        <dbReference type="Proteomes" id="UP000244335"/>
    </source>
</evidence>
<dbReference type="Pfam" id="PF05437">
    <property type="entry name" value="AzlD"/>
    <property type="match status" value="1"/>
</dbReference>
<name>A0AA92HAP6_RHIRH</name>
<comment type="caution">
    <text evidence="2">The sequence shown here is derived from an EMBL/GenBank/DDBJ whole genome shotgun (WGS) entry which is preliminary data.</text>
</comment>
<gene>
    <name evidence="2" type="ORF">DC430_01285</name>
</gene>
<evidence type="ECO:0000313" key="2">
    <source>
        <dbReference type="EMBL" id="PVE56453.1"/>
    </source>
</evidence>
<dbReference type="InterPro" id="IPR008407">
    <property type="entry name" value="Brnchd-chn_aa_trnsp_AzlD"/>
</dbReference>
<feature type="transmembrane region" description="Helical" evidence="1">
    <location>
        <begin position="6"/>
        <end position="26"/>
    </location>
</feature>
<feature type="transmembrane region" description="Helical" evidence="1">
    <location>
        <begin position="93"/>
        <end position="112"/>
    </location>
</feature>
<dbReference type="Proteomes" id="UP000244335">
    <property type="component" value="Unassembled WGS sequence"/>
</dbReference>
<feature type="transmembrane region" description="Helical" evidence="1">
    <location>
        <begin position="46"/>
        <end position="66"/>
    </location>
</feature>
<organism evidence="2 3">
    <name type="scientific">Rhizobium rhizogenes</name>
    <name type="common">Agrobacterium rhizogenes</name>
    <dbReference type="NCBI Taxonomy" id="359"/>
    <lineage>
        <taxon>Bacteria</taxon>
        <taxon>Pseudomonadati</taxon>
        <taxon>Pseudomonadota</taxon>
        <taxon>Alphaproteobacteria</taxon>
        <taxon>Hyphomicrobiales</taxon>
        <taxon>Rhizobiaceae</taxon>
        <taxon>Rhizobium/Agrobacterium group</taxon>
        <taxon>Rhizobium</taxon>
    </lineage>
</organism>
<accession>A0AA92HAP6</accession>
<sequence>MTDAWWAPYLFIALAGWIATDIWRWLGVVAGNKLKEESEALHWVRAVATALVMAVTAKLIVFPTGALSHSPMELRIGAAVIGFIAFLASGQRVIVGVIVPIAVLASGLLILGL</sequence>
<evidence type="ECO:0000256" key="1">
    <source>
        <dbReference type="SAM" id="Phobius"/>
    </source>
</evidence>
<keyword evidence="1" id="KW-0812">Transmembrane</keyword>
<protein>
    <submittedName>
        <fullName evidence="2">AzlD domain-containing protein</fullName>
    </submittedName>
</protein>
<dbReference type="AlphaFoldDB" id="A0AA92HAP6"/>
<reference evidence="2 3" key="1">
    <citation type="submission" date="2018-04" db="EMBL/GenBank/DDBJ databases">
        <authorList>
            <person name="Hagen T."/>
        </authorList>
    </citation>
    <scope>NUCLEOTIDE SEQUENCE [LARGE SCALE GENOMIC DNA]</scope>
    <source>
        <strain evidence="2 3">TPD7009</strain>
    </source>
</reference>
<dbReference type="RefSeq" id="WP_062598417.1">
    <property type="nucleotide sequence ID" value="NZ_QDFR01000001.1"/>
</dbReference>
<proteinExistence type="predicted"/>